<dbReference type="GO" id="GO:0005576">
    <property type="term" value="C:extracellular region"/>
    <property type="evidence" value="ECO:0007669"/>
    <property type="project" value="UniProtKB-SubCell"/>
</dbReference>
<comment type="similarity">
    <text evidence="2 5">Belongs to the RxLR effector family.</text>
</comment>
<evidence type="ECO:0000256" key="3">
    <source>
        <dbReference type="ARBA" id="ARBA00022525"/>
    </source>
</evidence>
<dbReference type="AlphaFoldDB" id="A0A225V4Q0"/>
<comment type="domain">
    <text evidence="5">The RxLR-dEER motif acts to carry the protein into the host cell cytoplasm through binding to cell surface phosphatidylinositol-3-phosphate.</text>
</comment>
<feature type="chain" id="PRO_5028504188" description="RxLR effector protein" evidence="5">
    <location>
        <begin position="22"/>
        <end position="153"/>
    </location>
</feature>
<keyword evidence="4 5" id="KW-0732">Signal</keyword>
<evidence type="ECO:0000313" key="6">
    <source>
        <dbReference type="EMBL" id="OWZ00292.1"/>
    </source>
</evidence>
<keyword evidence="3 5" id="KW-0964">Secreted</keyword>
<keyword evidence="7" id="KW-1185">Reference proteome</keyword>
<organism evidence="6 7">
    <name type="scientific">Phytophthora megakarya</name>
    <dbReference type="NCBI Taxonomy" id="4795"/>
    <lineage>
        <taxon>Eukaryota</taxon>
        <taxon>Sar</taxon>
        <taxon>Stramenopiles</taxon>
        <taxon>Oomycota</taxon>
        <taxon>Peronosporomycetes</taxon>
        <taxon>Peronosporales</taxon>
        <taxon>Peronosporaceae</taxon>
        <taxon>Phytophthora</taxon>
    </lineage>
</organism>
<feature type="signal peptide" evidence="5">
    <location>
        <begin position="1"/>
        <end position="21"/>
    </location>
</feature>
<dbReference type="OrthoDB" id="102701at2759"/>
<dbReference type="EMBL" id="NBNE01007738">
    <property type="protein sequence ID" value="OWZ00292.1"/>
    <property type="molecule type" value="Genomic_DNA"/>
</dbReference>
<comment type="subcellular location">
    <subcellularLocation>
        <location evidence="1 5">Secreted</location>
    </subcellularLocation>
</comment>
<comment type="caution">
    <text evidence="6">The sequence shown here is derived from an EMBL/GenBank/DDBJ whole genome shotgun (WGS) entry which is preliminary data.</text>
</comment>
<protein>
    <recommendedName>
        <fullName evidence="5">RxLR effector protein</fullName>
    </recommendedName>
</protein>
<sequence length="153" mass="17816">MRLVLCVLLATLITFLSLCEADANKWVQQPSVANANSRGDNVADTYGNSKRFLRSGSNKILDSSDEERKFGQKLTNFLKEIKMRFLKWEQKKLVPKFEKLAKEEKTYNDVMKDFQTRMAGTGWWTTPPGFKRYARLYNTWLTKNRPDLATPIR</sequence>
<proteinExistence type="inferred from homology"/>
<name>A0A225V4Q0_9STRA</name>
<dbReference type="Pfam" id="PF16810">
    <property type="entry name" value="RXLR"/>
    <property type="match status" value="1"/>
</dbReference>
<evidence type="ECO:0000256" key="1">
    <source>
        <dbReference type="ARBA" id="ARBA00004613"/>
    </source>
</evidence>
<evidence type="ECO:0000313" key="7">
    <source>
        <dbReference type="Proteomes" id="UP000198211"/>
    </source>
</evidence>
<dbReference type="Proteomes" id="UP000198211">
    <property type="component" value="Unassembled WGS sequence"/>
</dbReference>
<evidence type="ECO:0000256" key="5">
    <source>
        <dbReference type="RuleBase" id="RU367124"/>
    </source>
</evidence>
<accession>A0A225V4Q0</accession>
<evidence type="ECO:0000256" key="2">
    <source>
        <dbReference type="ARBA" id="ARBA00010400"/>
    </source>
</evidence>
<reference evidence="7" key="1">
    <citation type="submission" date="2017-03" db="EMBL/GenBank/DDBJ databases">
        <title>Phytopthora megakarya and P. palmivora, two closely related causual agents of cacao black pod achieved similar genome size and gene model numbers by different mechanisms.</title>
        <authorList>
            <person name="Ali S."/>
            <person name="Shao J."/>
            <person name="Larry D.J."/>
            <person name="Kronmiller B."/>
            <person name="Shen D."/>
            <person name="Strem M.D."/>
            <person name="Melnick R.L."/>
            <person name="Guiltinan M.J."/>
            <person name="Tyler B.M."/>
            <person name="Meinhardt L.W."/>
            <person name="Bailey B.A."/>
        </authorList>
    </citation>
    <scope>NUCLEOTIDE SEQUENCE [LARGE SCALE GENOMIC DNA]</scope>
    <source>
        <strain evidence="7">zdho120</strain>
    </source>
</reference>
<gene>
    <name evidence="6" type="ORF">PHMEG_00028552</name>
</gene>
<dbReference type="InterPro" id="IPR031825">
    <property type="entry name" value="RXLR"/>
</dbReference>
<comment type="function">
    <text evidence="5">Effector that suppresses plant defense responses during pathogen infection.</text>
</comment>
<evidence type="ECO:0000256" key="4">
    <source>
        <dbReference type="ARBA" id="ARBA00022729"/>
    </source>
</evidence>